<gene>
    <name evidence="1" type="ORF">CGOC_LOCUS11216</name>
</gene>
<sequence>MKVITMEHTEQLDKVTLIWSTVGMYDDENPIYSVK</sequence>
<accession>A0A3P7N3N7</accession>
<protein>
    <submittedName>
        <fullName evidence="1">Uncharacterized protein</fullName>
    </submittedName>
</protein>
<proteinExistence type="predicted"/>
<dbReference type="AlphaFoldDB" id="A0A3P7N3N7"/>
<keyword evidence="2" id="KW-1185">Reference proteome</keyword>
<dbReference type="EMBL" id="UYRV01115079">
    <property type="protein sequence ID" value="VDN29287.1"/>
    <property type="molecule type" value="Genomic_DNA"/>
</dbReference>
<evidence type="ECO:0000313" key="1">
    <source>
        <dbReference type="EMBL" id="VDN29287.1"/>
    </source>
</evidence>
<organism evidence="1 2">
    <name type="scientific">Cylicostephanus goldi</name>
    <name type="common">Nematode worm</name>
    <dbReference type="NCBI Taxonomy" id="71465"/>
    <lineage>
        <taxon>Eukaryota</taxon>
        <taxon>Metazoa</taxon>
        <taxon>Ecdysozoa</taxon>
        <taxon>Nematoda</taxon>
        <taxon>Chromadorea</taxon>
        <taxon>Rhabditida</taxon>
        <taxon>Rhabditina</taxon>
        <taxon>Rhabditomorpha</taxon>
        <taxon>Strongyloidea</taxon>
        <taxon>Strongylidae</taxon>
        <taxon>Cylicostephanus</taxon>
    </lineage>
</organism>
<reference evidence="1 2" key="1">
    <citation type="submission" date="2018-11" db="EMBL/GenBank/DDBJ databases">
        <authorList>
            <consortium name="Pathogen Informatics"/>
        </authorList>
    </citation>
    <scope>NUCLEOTIDE SEQUENCE [LARGE SCALE GENOMIC DNA]</scope>
</reference>
<dbReference type="OrthoDB" id="10693849at2759"/>
<dbReference type="Proteomes" id="UP000271889">
    <property type="component" value="Unassembled WGS sequence"/>
</dbReference>
<evidence type="ECO:0000313" key="2">
    <source>
        <dbReference type="Proteomes" id="UP000271889"/>
    </source>
</evidence>
<name>A0A3P7N3N7_CYLGO</name>